<dbReference type="GO" id="GO:0044550">
    <property type="term" value="P:secondary metabolite biosynthetic process"/>
    <property type="evidence" value="ECO:0007669"/>
    <property type="project" value="TreeGrafter"/>
</dbReference>
<dbReference type="Gene3D" id="3.40.47.10">
    <property type="match status" value="2"/>
</dbReference>
<dbReference type="PROSITE" id="PS52004">
    <property type="entry name" value="KS3_2"/>
    <property type="match status" value="1"/>
</dbReference>
<dbReference type="SMART" id="SM00825">
    <property type="entry name" value="PKS_KS"/>
    <property type="match status" value="1"/>
</dbReference>
<dbReference type="InterPro" id="IPR049552">
    <property type="entry name" value="PKS_DH_N"/>
</dbReference>
<dbReference type="CDD" id="cd05195">
    <property type="entry name" value="enoyl_red"/>
    <property type="match status" value="1"/>
</dbReference>
<dbReference type="Pfam" id="PF08240">
    <property type="entry name" value="ADH_N"/>
    <property type="match status" value="1"/>
</dbReference>
<evidence type="ECO:0000256" key="4">
    <source>
        <dbReference type="ARBA" id="ARBA00022857"/>
    </source>
</evidence>
<feature type="region of interest" description="Disordered" evidence="9">
    <location>
        <begin position="1"/>
        <end position="20"/>
    </location>
</feature>
<evidence type="ECO:0008006" key="14">
    <source>
        <dbReference type="Google" id="ProtNLM"/>
    </source>
</evidence>
<reference evidence="12" key="1">
    <citation type="journal article" date="2020" name="BMC Genomics">
        <title>Correction to: Identification and distribution of gene clusters required for synthesis of sphingolipid metabolism inhibitors in diverse species of the filamentous fungus Fusarium.</title>
        <authorList>
            <person name="Kim H.S."/>
            <person name="Lohmar J.M."/>
            <person name="Busman M."/>
            <person name="Brown D.W."/>
            <person name="Naumann T.A."/>
            <person name="Divon H.H."/>
            <person name="Lysoe E."/>
            <person name="Uhlig S."/>
            <person name="Proctor R.H."/>
        </authorList>
    </citation>
    <scope>NUCLEOTIDE SEQUENCE</scope>
    <source>
        <strain evidence="12">NRRL 45417</strain>
    </source>
</reference>
<dbReference type="InterPro" id="IPR013149">
    <property type="entry name" value="ADH-like_C"/>
</dbReference>
<dbReference type="SUPFAM" id="SSF55048">
    <property type="entry name" value="Probable ACP-binding domain of malonyl-CoA ACP transacylase"/>
    <property type="match status" value="1"/>
</dbReference>
<dbReference type="SMART" id="SM00826">
    <property type="entry name" value="PKS_DH"/>
    <property type="match status" value="1"/>
</dbReference>
<feature type="non-terminal residue" evidence="12">
    <location>
        <position position="1"/>
    </location>
</feature>
<evidence type="ECO:0000259" key="10">
    <source>
        <dbReference type="PROSITE" id="PS52004"/>
    </source>
</evidence>
<dbReference type="InterPro" id="IPR001227">
    <property type="entry name" value="Ac_transferase_dom_sf"/>
</dbReference>
<dbReference type="Gene3D" id="3.40.50.720">
    <property type="entry name" value="NAD(P)-binding Rossmann-like Domain"/>
    <property type="match status" value="2"/>
</dbReference>
<dbReference type="InterPro" id="IPR014043">
    <property type="entry name" value="Acyl_transferase_dom"/>
</dbReference>
<dbReference type="Pfam" id="PF21089">
    <property type="entry name" value="PKS_DH_N"/>
    <property type="match status" value="1"/>
</dbReference>
<dbReference type="Gene3D" id="3.90.180.10">
    <property type="entry name" value="Medium-chain alcohol dehydrogenases, catalytic domain"/>
    <property type="match status" value="2"/>
</dbReference>
<dbReference type="InterPro" id="IPR020807">
    <property type="entry name" value="PKS_DH"/>
</dbReference>
<dbReference type="PANTHER" id="PTHR43775">
    <property type="entry name" value="FATTY ACID SYNTHASE"/>
    <property type="match status" value="1"/>
</dbReference>
<dbReference type="InterPro" id="IPR050091">
    <property type="entry name" value="PKS_NRPS_Biosynth_Enz"/>
</dbReference>
<feature type="domain" description="Ketosynthase family 3 (KS3)" evidence="10">
    <location>
        <begin position="35"/>
        <end position="434"/>
    </location>
</feature>
<evidence type="ECO:0000256" key="3">
    <source>
        <dbReference type="ARBA" id="ARBA00022679"/>
    </source>
</evidence>
<evidence type="ECO:0000256" key="7">
    <source>
        <dbReference type="ARBA" id="ARBA00023315"/>
    </source>
</evidence>
<keyword evidence="1" id="KW-0596">Phosphopantetheine</keyword>
<dbReference type="GO" id="GO:0016491">
    <property type="term" value="F:oxidoreductase activity"/>
    <property type="evidence" value="ECO:0007669"/>
    <property type="project" value="UniProtKB-KW"/>
</dbReference>
<dbReference type="Pfam" id="PF00109">
    <property type="entry name" value="ketoacyl-synt"/>
    <property type="match status" value="1"/>
</dbReference>
<dbReference type="InterPro" id="IPR032821">
    <property type="entry name" value="PKS_assoc"/>
</dbReference>
<sequence length="2290" mass="250072">MTVSKIQNGISQRTSSSGNIAGYQIPDIEDEKVHYDPIVIVGMACRLPGAKNVSELWDVLSQGRSGQGPIPPDRFNADGFYHPNGATRPGSVNTQGGYFIDEDIRLFDNAFFGINNLEATYMDPQQRKLLEVVYECFESSGTTLEAISGARIGCYVGNFTTDYLISSCANPENLHRYSATGMGHPVLANRVSYTFNLKGPSAAVVGGANLVQSPYQHFAISKAGVLSSTSTCHTFDASADGYGRADAIGALHIKKLSAALRNRDPIRAVIRGTAVNSNGRTTGITLPSAVDQEIVIRKAYQQAGISLDETQYVECHGTGTPVGDPIEVEAVWKAFRKGKENMRPLLIGSVKTNLGHGEGVSTISSIIKCVLGMEHGQIPATIGIKQLNPKLSLEDRCLQVVTSSTSWPQSSTVKRAGINSFGYGGANGHIIIEESTSVVESVFFKSSLVSARRQMLLPISGANEEALESVRSKVVAALPGANLPDLAYTLGCRTSNLNHRGFLITEQSEASSPAIIGSFISASVVGTLARPLMFVFTGQGAQYPQMGRELIEAFPVFRCSLRKLDAVLSKLPKSPTWTIEESLLQPLETSQIHDVSLAQPLCTAIQIALVDLLRSWGLSPSAVVGHSSGEIAASYAAGFISAAEAIATAYYRGFAVSHVLTEGAMVAASLGHEEARQLIADNGLSNELTVACINSPESVTISGDRGAADKLCLVLNQQGHTARVLRTNGRAYHSKHMHQIGSLYEKLLFSYIEMHHSPCPPQNSVQFVSSVTGKELCQEDMTPAYWRNNLESPVQFSRALTKSYNTDYSFIEVGPHPTLALPVRQTCEKPGSTLPYHSLLKRGSNSVKTALSCAGNLYNEGYVIDFESLNGGDEMMDSHVNANGSGTGDGSAHAKGHSPRILPRVIPDLHLTHWKYGEPLWRESRESARFRFRKFPKHDLLGSISPSGSSAHVEWLNVLHPKNVPWLADHKLGENSIFPCAGYIAMMVEAMMQLHSDDLQSQPDCSLVLEGLHLTKALSLDFDDNAYGVDVSTVAQLERLTDVTKSRCRWEFIIGSETVENGKTQYTQHATAIGYLDYGGKMAAPLVLGKKHKAETVSKWYQRFSEQGLVFGPSFQSILSLEVPKEKDQRWACAETHISPTTESHRRKGIDMAIHPISMDCLLQTGLIATSSGRCDNLRGFIPVRIEEVRLRSWASESLAQDNFLVNSIADKAEVGFPIAHSDLLLPSCFDQEPVLQFRGIGISSAQGFVKTPTFTERTPILHQEWRLDVTLSTAPLSLEEGNQQLIVAVEALVRKSPFLDILYLRSRSEPAEELESLFDVMTIRRPFKMYRTFSDGILTDNGKLLVRRIEGSTDLTSYEDFRETKEKESFNLVIIPESWKSDLPFPVGCIAINCHILTRTSDPGRLIETLKASNRKVKSRELSPQISLTRVSPDGGEDSPGRFLIKFTGQSCQVLDLSKVEASSFDTHTTVISLVELDTWILSRMVPEDMESLRTILANSKSLIWVTHGDIFKGSNPETSIATGLFRSLRLEYLTVGLFTLVVDDIVNDHREAAEHILSILSQSHGPCPIDLEFVQYKKRLYINRFVPDNELSNSFLQRLGKVKRWTEWDDAKPCVLNMEDIGQLESIYFRQIEELPTILPPGRVELEVTCVGLNAKDIYVLGGRIETHKGTCALECTGVITKIGNAVTNVAVGDRVVCMGPSDFASHQQVASWQCAKLEDNELDESVLIHSGAGGLGIAAIQVAKLIGADIFVTVGSDAKRSFLVESFGINPNHIFNSRESSFADGILAITGGRGVDVVLNSLVGELLHESWRICGKFGRFVEVGKRDILDGGKLGLSHFKDCGTFTAFDLSEMFYSEDTKLHNLASSLLSETLSLFRDGCITAVNPIQVFDIANVSKAYRQFSSSNRIGKIAVSLKNGKSLVQAQARRYYAKFHPQKTYFLVGCLGGIGRSLSTWMMERGARKFLFLGRTGLQKKPAQELVRQLLEAGAVVNVVAGDVCEMGDVEKAVATIDGPLGGVVQAAMGLNEALFEQMSSSAWHTALDPKVRGTWNLHHAIEHRSEELDFFLMTSSISGALGTATESNYSAANVFLDAFAAYRRGLGRPATSVGLGMIADVGYLHENPEIQQILLRRGLQPINEEELLEILDIALSMPQSNFGLDQPLTARTSAFDGGFLTGLEFNHFVGIHGKGKEQEPLALQDPRCAIVATGLKGQDDGGNENNSDHLPPGLTAALNSSETAAAQIISSLVKKRFSSMILTSADSIRLTDSFASYGMDSMTAAEFRSWVF</sequence>
<keyword evidence="13" id="KW-1185">Reference proteome</keyword>
<dbReference type="Gene3D" id="3.10.129.110">
    <property type="entry name" value="Polyketide synthase dehydratase"/>
    <property type="match status" value="1"/>
</dbReference>
<feature type="region of interest" description="N-terminal hotdog fold" evidence="8">
    <location>
        <begin position="938"/>
        <end position="1081"/>
    </location>
</feature>
<dbReference type="CDD" id="cd00833">
    <property type="entry name" value="PKS"/>
    <property type="match status" value="1"/>
</dbReference>
<feature type="active site" description="Proton acceptor; for dehydratase activity" evidence="8">
    <location>
        <position position="970"/>
    </location>
</feature>
<feature type="active site" description="Proton donor; for dehydratase activity" evidence="8">
    <location>
        <position position="1160"/>
    </location>
</feature>
<dbReference type="InterPro" id="IPR049551">
    <property type="entry name" value="PKS_DH_C"/>
</dbReference>
<dbReference type="Pfam" id="PF08659">
    <property type="entry name" value="KR"/>
    <property type="match status" value="1"/>
</dbReference>
<dbReference type="InterPro" id="IPR057326">
    <property type="entry name" value="KR_dom"/>
</dbReference>
<dbReference type="Pfam" id="PF14765">
    <property type="entry name" value="PS-DH"/>
    <property type="match status" value="1"/>
</dbReference>
<dbReference type="InterPro" id="IPR014030">
    <property type="entry name" value="Ketoacyl_synth_N"/>
</dbReference>
<dbReference type="InterPro" id="IPR016035">
    <property type="entry name" value="Acyl_Trfase/lysoPLipase"/>
</dbReference>
<dbReference type="Pfam" id="PF00698">
    <property type="entry name" value="Acyl_transf_1"/>
    <property type="match status" value="1"/>
</dbReference>
<dbReference type="InterPro" id="IPR020841">
    <property type="entry name" value="PKS_Beta-ketoAc_synthase_dom"/>
</dbReference>
<dbReference type="InterPro" id="IPR016039">
    <property type="entry name" value="Thiolase-like"/>
</dbReference>
<dbReference type="SMART" id="SM00822">
    <property type="entry name" value="PKS_KR"/>
    <property type="match status" value="1"/>
</dbReference>
<reference evidence="12" key="2">
    <citation type="submission" date="2020-05" db="EMBL/GenBank/DDBJ databases">
        <authorList>
            <person name="Kim H.-S."/>
            <person name="Proctor R.H."/>
            <person name="Brown D.W."/>
        </authorList>
    </citation>
    <scope>NUCLEOTIDE SEQUENCE</scope>
    <source>
        <strain evidence="12">NRRL 45417</strain>
    </source>
</reference>
<dbReference type="Pfam" id="PF16197">
    <property type="entry name" value="KAsynt_C_assoc"/>
    <property type="match status" value="1"/>
</dbReference>
<dbReference type="PANTHER" id="PTHR43775:SF50">
    <property type="entry name" value="HIGHLY REDUCING POLYKETIDE SYNTHASE SRDA"/>
    <property type="match status" value="1"/>
</dbReference>
<comment type="caution">
    <text evidence="12">The sequence shown here is derived from an EMBL/GenBank/DDBJ whole genome shotgun (WGS) entry which is preliminary data.</text>
</comment>
<dbReference type="InterPro" id="IPR049900">
    <property type="entry name" value="PKS_mFAS_DH"/>
</dbReference>
<dbReference type="InterPro" id="IPR014031">
    <property type="entry name" value="Ketoacyl_synth_C"/>
</dbReference>
<evidence type="ECO:0000256" key="2">
    <source>
        <dbReference type="ARBA" id="ARBA00022553"/>
    </source>
</evidence>
<dbReference type="Pfam" id="PF00107">
    <property type="entry name" value="ADH_zinc_N"/>
    <property type="match status" value="1"/>
</dbReference>
<feature type="region of interest" description="C-terminal hotdog fold" evidence="8">
    <location>
        <begin position="1092"/>
        <end position="1252"/>
    </location>
</feature>
<organism evidence="12 13">
    <name type="scientific">Fusarium gaditjirri</name>
    <dbReference type="NCBI Taxonomy" id="282569"/>
    <lineage>
        <taxon>Eukaryota</taxon>
        <taxon>Fungi</taxon>
        <taxon>Dikarya</taxon>
        <taxon>Ascomycota</taxon>
        <taxon>Pezizomycotina</taxon>
        <taxon>Sordariomycetes</taxon>
        <taxon>Hypocreomycetidae</taxon>
        <taxon>Hypocreales</taxon>
        <taxon>Nectriaceae</taxon>
        <taxon>Fusarium</taxon>
        <taxon>Fusarium nisikadoi species complex</taxon>
    </lineage>
</organism>
<dbReference type="InterPro" id="IPR013968">
    <property type="entry name" value="PKS_KR"/>
</dbReference>
<dbReference type="SUPFAM" id="SSF53901">
    <property type="entry name" value="Thiolase-like"/>
    <property type="match status" value="1"/>
</dbReference>
<evidence type="ECO:0000313" key="13">
    <source>
        <dbReference type="Proteomes" id="UP000604273"/>
    </source>
</evidence>
<evidence type="ECO:0000256" key="8">
    <source>
        <dbReference type="PROSITE-ProRule" id="PRU01363"/>
    </source>
</evidence>
<accession>A0A8H4ST60</accession>
<evidence type="ECO:0000256" key="6">
    <source>
        <dbReference type="ARBA" id="ARBA00023268"/>
    </source>
</evidence>
<protein>
    <recommendedName>
        <fullName evidence="14">Polyketide synthase</fullName>
    </recommendedName>
</protein>
<dbReference type="SMART" id="SM00827">
    <property type="entry name" value="PKS_AT"/>
    <property type="match status" value="1"/>
</dbReference>
<dbReference type="SUPFAM" id="SSF50129">
    <property type="entry name" value="GroES-like"/>
    <property type="match status" value="1"/>
</dbReference>
<dbReference type="Gene3D" id="3.40.366.10">
    <property type="entry name" value="Malonyl-Coenzyme A Acyl Carrier Protein, domain 2"/>
    <property type="match status" value="1"/>
</dbReference>
<feature type="domain" description="PKS/mFAS DH" evidence="11">
    <location>
        <begin position="938"/>
        <end position="1252"/>
    </location>
</feature>
<name>A0A8H4ST60_9HYPO</name>
<evidence type="ECO:0000256" key="9">
    <source>
        <dbReference type="SAM" id="MobiDB-lite"/>
    </source>
</evidence>
<dbReference type="InterPro" id="IPR036291">
    <property type="entry name" value="NAD(P)-bd_dom_sf"/>
</dbReference>
<keyword evidence="5" id="KW-0560">Oxidoreductase</keyword>
<proteinExistence type="predicted"/>
<evidence type="ECO:0000259" key="11">
    <source>
        <dbReference type="PROSITE" id="PS52019"/>
    </source>
</evidence>
<dbReference type="Pfam" id="PF02801">
    <property type="entry name" value="Ketoacyl-synt_C"/>
    <property type="match status" value="1"/>
</dbReference>
<keyword evidence="3" id="KW-0808">Transferase</keyword>
<keyword evidence="6" id="KW-0511">Multifunctional enzyme</keyword>
<keyword evidence="4" id="KW-0521">NADP</keyword>
<dbReference type="InterPro" id="IPR020843">
    <property type="entry name" value="ER"/>
</dbReference>
<gene>
    <name evidence="12" type="ORF">FGADI_12109</name>
</gene>
<dbReference type="SUPFAM" id="SSF52151">
    <property type="entry name" value="FabD/lysophospholipase-like"/>
    <property type="match status" value="1"/>
</dbReference>
<evidence type="ECO:0000313" key="12">
    <source>
        <dbReference type="EMBL" id="KAF4945210.1"/>
    </source>
</evidence>
<dbReference type="OrthoDB" id="329835at2759"/>
<dbReference type="SUPFAM" id="SSF51735">
    <property type="entry name" value="NAD(P)-binding Rossmann-fold domains"/>
    <property type="match status" value="2"/>
</dbReference>
<feature type="compositionally biased region" description="Polar residues" evidence="9">
    <location>
        <begin position="1"/>
        <end position="19"/>
    </location>
</feature>
<dbReference type="PROSITE" id="PS52019">
    <property type="entry name" value="PKS_MFAS_DH"/>
    <property type="match status" value="1"/>
</dbReference>
<dbReference type="GO" id="GO:0006633">
    <property type="term" value="P:fatty acid biosynthetic process"/>
    <property type="evidence" value="ECO:0007669"/>
    <property type="project" value="TreeGrafter"/>
</dbReference>
<keyword evidence="2" id="KW-0597">Phosphoprotein</keyword>
<dbReference type="GO" id="GO:0004312">
    <property type="term" value="F:fatty acid synthase activity"/>
    <property type="evidence" value="ECO:0007669"/>
    <property type="project" value="TreeGrafter"/>
</dbReference>
<dbReference type="Proteomes" id="UP000604273">
    <property type="component" value="Unassembled WGS sequence"/>
</dbReference>
<dbReference type="InterPro" id="IPR011032">
    <property type="entry name" value="GroES-like_sf"/>
</dbReference>
<dbReference type="SMART" id="SM00829">
    <property type="entry name" value="PKS_ER"/>
    <property type="match status" value="1"/>
</dbReference>
<evidence type="ECO:0000256" key="1">
    <source>
        <dbReference type="ARBA" id="ARBA00022450"/>
    </source>
</evidence>
<evidence type="ECO:0000256" key="5">
    <source>
        <dbReference type="ARBA" id="ARBA00023002"/>
    </source>
</evidence>
<dbReference type="InterPro" id="IPR016036">
    <property type="entry name" value="Malonyl_transacylase_ACP-bd"/>
</dbReference>
<dbReference type="EMBL" id="JABFAI010000377">
    <property type="protein sequence ID" value="KAF4945210.1"/>
    <property type="molecule type" value="Genomic_DNA"/>
</dbReference>
<dbReference type="InterPro" id="IPR013154">
    <property type="entry name" value="ADH-like_N"/>
</dbReference>
<keyword evidence="7" id="KW-0012">Acyltransferase</keyword>
<dbReference type="InterPro" id="IPR042104">
    <property type="entry name" value="PKS_dehydratase_sf"/>
</dbReference>